<dbReference type="Gene3D" id="3.40.640.10">
    <property type="entry name" value="Type I PLP-dependent aspartate aminotransferase-like (Major domain)"/>
    <property type="match status" value="1"/>
</dbReference>
<keyword evidence="7" id="KW-0032">Aminotransferase</keyword>
<evidence type="ECO:0000256" key="5">
    <source>
        <dbReference type="ARBA" id="ARBA00050776"/>
    </source>
</evidence>
<evidence type="ECO:0000313" key="8">
    <source>
        <dbReference type="Proteomes" id="UP001228376"/>
    </source>
</evidence>
<dbReference type="InterPro" id="IPR000192">
    <property type="entry name" value="Aminotrans_V_dom"/>
</dbReference>
<keyword evidence="7" id="KW-0808">Transferase</keyword>
<dbReference type="RefSeq" id="WP_306066633.1">
    <property type="nucleotide sequence ID" value="NZ_JAROCA020000001.1"/>
</dbReference>
<feature type="domain" description="Aminotransferase class V" evidence="6">
    <location>
        <begin position="2"/>
        <end position="369"/>
    </location>
</feature>
<dbReference type="EC" id="2.8.1.7" evidence="3"/>
<keyword evidence="8" id="KW-1185">Reference proteome</keyword>
<comment type="cofactor">
    <cofactor evidence="1">
        <name>pyridoxal 5'-phosphate</name>
        <dbReference type="ChEBI" id="CHEBI:597326"/>
    </cofactor>
</comment>
<sequence length="384" mass="41936">MIYFDQAATSYPKPPEVIQAVTDEMVNLGGNPGRGNYNRADSSLELVRKTRETCAEIFGCSDPKKVIFCQNATMALNMAVQGFPWQAGDRVITTSVEHNSLRRPLHYIAEKYGVELIHIPWLDNRKRFLEQVAQAIDGNTKMLAITHASNVTGAILPLRDLLAIGKDRNLTTLVDASQTAGHMPITMQDGIDLLAMPGHKGLLGPQGTGLLLVEGDVALKPLLYGGTGSHSTDMLQPETWPEKMESGTLNMPGIAGLYAALTLYKKRISENVPRETLLAKQLCTGLNGIPNVKLYGPKIDEERMPIIAFNIDHVPSQEVAMILDSHYQIAVRAGLHCNPDAHQTMGTLDQGVVRASLGYANTKQEVEIFVKAVAEIAAAYENLQ</sequence>
<dbReference type="PANTHER" id="PTHR43586">
    <property type="entry name" value="CYSTEINE DESULFURASE"/>
    <property type="match status" value="1"/>
</dbReference>
<dbReference type="Gene3D" id="3.90.1150.10">
    <property type="entry name" value="Aspartate Aminotransferase, domain 1"/>
    <property type="match status" value="1"/>
</dbReference>
<dbReference type="SUPFAM" id="SSF53383">
    <property type="entry name" value="PLP-dependent transferases"/>
    <property type="match status" value="1"/>
</dbReference>
<comment type="caution">
    <text evidence="7">The sequence shown here is derived from an EMBL/GenBank/DDBJ whole genome shotgun (WGS) entry which is preliminary data.</text>
</comment>
<evidence type="ECO:0000256" key="4">
    <source>
        <dbReference type="ARBA" id="ARBA00022898"/>
    </source>
</evidence>
<name>A0ABU5CE46_9BACI</name>
<dbReference type="NCBIfam" id="TIGR01977">
    <property type="entry name" value="am_tr_V_EF2568"/>
    <property type="match status" value="1"/>
</dbReference>
<dbReference type="Pfam" id="PF00266">
    <property type="entry name" value="Aminotran_5"/>
    <property type="match status" value="1"/>
</dbReference>
<evidence type="ECO:0000256" key="2">
    <source>
        <dbReference type="ARBA" id="ARBA00010447"/>
    </source>
</evidence>
<comment type="similarity">
    <text evidence="2">Belongs to the class-V pyridoxal-phosphate-dependent aminotransferase family. Csd subfamily.</text>
</comment>
<dbReference type="PANTHER" id="PTHR43586:SF4">
    <property type="entry name" value="ISOPENICILLIN N EPIMERASE"/>
    <property type="match status" value="1"/>
</dbReference>
<keyword evidence="4" id="KW-0663">Pyridoxal phosphate</keyword>
<proteinExistence type="inferred from homology"/>
<evidence type="ECO:0000259" key="6">
    <source>
        <dbReference type="Pfam" id="PF00266"/>
    </source>
</evidence>
<dbReference type="EMBL" id="JAROCA020000001">
    <property type="protein sequence ID" value="MDY0404127.1"/>
    <property type="molecule type" value="Genomic_DNA"/>
</dbReference>
<gene>
    <name evidence="7" type="ORF">P5G51_000730</name>
</gene>
<dbReference type="Proteomes" id="UP001228376">
    <property type="component" value="Unassembled WGS sequence"/>
</dbReference>
<dbReference type="InterPro" id="IPR015422">
    <property type="entry name" value="PyrdxlP-dep_Trfase_small"/>
</dbReference>
<evidence type="ECO:0000313" key="7">
    <source>
        <dbReference type="EMBL" id="MDY0404127.1"/>
    </source>
</evidence>
<accession>A0ABU5CE46</accession>
<reference evidence="7 8" key="1">
    <citation type="submission" date="2023-10" db="EMBL/GenBank/DDBJ databases">
        <title>179-bfca-hs.</title>
        <authorList>
            <person name="Miliotis G."/>
            <person name="Sengupta P."/>
            <person name="Hameed A."/>
            <person name="Chuvochina M."/>
            <person name="Mcdonagh F."/>
            <person name="Simpson A.C."/>
            <person name="Singh N.K."/>
            <person name="Rekha P.D."/>
            <person name="Raman K."/>
            <person name="Hugenholtz P."/>
            <person name="Venkateswaran K."/>
        </authorList>
    </citation>
    <scope>NUCLEOTIDE SEQUENCE [LARGE SCALE GENOMIC DNA]</scope>
    <source>
        <strain evidence="7 8">179-BFC-A-HS</strain>
    </source>
</reference>
<organism evidence="7 8">
    <name type="scientific">Tigheibacillus jepli</name>
    <dbReference type="NCBI Taxonomy" id="3035914"/>
    <lineage>
        <taxon>Bacteria</taxon>
        <taxon>Bacillati</taxon>
        <taxon>Bacillota</taxon>
        <taxon>Bacilli</taxon>
        <taxon>Bacillales</taxon>
        <taxon>Bacillaceae</taxon>
        <taxon>Tigheibacillus</taxon>
    </lineage>
</organism>
<comment type="catalytic activity">
    <reaction evidence="5">
        <text>(sulfur carrier)-H + L-cysteine = (sulfur carrier)-SH + L-alanine</text>
        <dbReference type="Rhea" id="RHEA:43892"/>
        <dbReference type="Rhea" id="RHEA-COMP:14737"/>
        <dbReference type="Rhea" id="RHEA-COMP:14739"/>
        <dbReference type="ChEBI" id="CHEBI:29917"/>
        <dbReference type="ChEBI" id="CHEBI:35235"/>
        <dbReference type="ChEBI" id="CHEBI:57972"/>
        <dbReference type="ChEBI" id="CHEBI:64428"/>
        <dbReference type="EC" id="2.8.1.7"/>
    </reaction>
</comment>
<evidence type="ECO:0000256" key="1">
    <source>
        <dbReference type="ARBA" id="ARBA00001933"/>
    </source>
</evidence>
<dbReference type="GO" id="GO:0008483">
    <property type="term" value="F:transaminase activity"/>
    <property type="evidence" value="ECO:0007669"/>
    <property type="project" value="UniProtKB-KW"/>
</dbReference>
<dbReference type="InterPro" id="IPR010969">
    <property type="entry name" value="Cys_dSase-rel_unknwn_funct"/>
</dbReference>
<dbReference type="PIRSF" id="PIRSF005572">
    <property type="entry name" value="NifS"/>
    <property type="match status" value="1"/>
</dbReference>
<protein>
    <recommendedName>
        <fullName evidence="3">cysteine desulfurase</fullName>
        <ecNumber evidence="3">2.8.1.7</ecNumber>
    </recommendedName>
</protein>
<dbReference type="InterPro" id="IPR016454">
    <property type="entry name" value="Cysteine_dSase"/>
</dbReference>
<dbReference type="InterPro" id="IPR015421">
    <property type="entry name" value="PyrdxlP-dep_Trfase_major"/>
</dbReference>
<dbReference type="InterPro" id="IPR015424">
    <property type="entry name" value="PyrdxlP-dep_Trfase"/>
</dbReference>
<evidence type="ECO:0000256" key="3">
    <source>
        <dbReference type="ARBA" id="ARBA00012239"/>
    </source>
</evidence>